<keyword evidence="2" id="KW-1185">Reference proteome</keyword>
<protein>
    <submittedName>
        <fullName evidence="1">Uncharacterized protein</fullName>
    </submittedName>
</protein>
<dbReference type="STRING" id="500635.MITSMUL_03731"/>
<reference evidence="1" key="1">
    <citation type="submission" date="2009-09" db="EMBL/GenBank/DDBJ databases">
        <authorList>
            <person name="Weinstock G."/>
            <person name="Sodergren E."/>
            <person name="Clifton S."/>
            <person name="Fulton L."/>
            <person name="Fulton B."/>
            <person name="Courtney L."/>
            <person name="Fronick C."/>
            <person name="Harrison M."/>
            <person name="Strong C."/>
            <person name="Farmer C."/>
            <person name="Delahaunty K."/>
            <person name="Markovic C."/>
            <person name="Hall O."/>
            <person name="Minx P."/>
            <person name="Tomlinson C."/>
            <person name="Mitreva M."/>
            <person name="Nelson J."/>
            <person name="Hou S."/>
            <person name="Wollam A."/>
            <person name="Pepin K.H."/>
            <person name="Johnson M."/>
            <person name="Bhonagiri V."/>
            <person name="Nash W.E."/>
            <person name="Warren W."/>
            <person name="Chinwalla A."/>
            <person name="Mardis E.R."/>
            <person name="Wilson R.K."/>
        </authorList>
    </citation>
    <scope>NUCLEOTIDE SEQUENCE [LARGE SCALE GENOMIC DNA]</scope>
    <source>
        <strain evidence="1">DSM 20544</strain>
    </source>
</reference>
<comment type="caution">
    <text evidence="1">The sequence shown here is derived from an EMBL/GenBank/DDBJ whole genome shotgun (WGS) entry which is preliminary data.</text>
</comment>
<proteinExistence type="predicted"/>
<organism evidence="1 2">
    <name type="scientific">Mitsuokella multacida DSM 20544</name>
    <dbReference type="NCBI Taxonomy" id="500635"/>
    <lineage>
        <taxon>Bacteria</taxon>
        <taxon>Bacillati</taxon>
        <taxon>Bacillota</taxon>
        <taxon>Negativicutes</taxon>
        <taxon>Selenomonadales</taxon>
        <taxon>Selenomonadaceae</taxon>
        <taxon>Mitsuokella</taxon>
    </lineage>
</organism>
<dbReference type="Proteomes" id="UP000003671">
    <property type="component" value="Unassembled WGS sequence"/>
</dbReference>
<dbReference type="AlphaFoldDB" id="C9KKN1"/>
<name>C9KKN1_9FIRM</name>
<evidence type="ECO:0000313" key="1">
    <source>
        <dbReference type="EMBL" id="EEX69681.1"/>
    </source>
</evidence>
<dbReference type="HOGENOM" id="CLU_2955486_0_0_9"/>
<gene>
    <name evidence="1" type="ORF">MITSMUL_03731</name>
</gene>
<evidence type="ECO:0000313" key="2">
    <source>
        <dbReference type="Proteomes" id="UP000003671"/>
    </source>
</evidence>
<dbReference type="EMBL" id="ABWK02000009">
    <property type="protein sequence ID" value="EEX69681.1"/>
    <property type="molecule type" value="Genomic_DNA"/>
</dbReference>
<accession>C9KKN1</accession>
<sequence>MPQVKKSCTYRHCPAHAARFSIYQYISRRSGLFAGQHRLVILEALEGVPAFMRTRLYHY</sequence>